<name>A0A415GQ82_9BACT</name>
<reference evidence="2 3" key="1">
    <citation type="submission" date="2018-08" db="EMBL/GenBank/DDBJ databases">
        <title>A genome reference for cultivated species of the human gut microbiota.</title>
        <authorList>
            <person name="Zou Y."/>
            <person name="Xue W."/>
            <person name="Luo G."/>
        </authorList>
    </citation>
    <scope>NUCLEOTIDE SEQUENCE [LARGE SCALE GENOMIC DNA]</scope>
    <source>
        <strain evidence="2 3">AF42-9</strain>
    </source>
</reference>
<proteinExistence type="predicted"/>
<protein>
    <recommendedName>
        <fullName evidence="4">DUF5017 domain-containing protein</fullName>
    </recommendedName>
</protein>
<dbReference type="AlphaFoldDB" id="A0A415GQ82"/>
<keyword evidence="1" id="KW-0732">Signal</keyword>
<feature type="signal peptide" evidence="1">
    <location>
        <begin position="1"/>
        <end position="19"/>
    </location>
</feature>
<evidence type="ECO:0000256" key="1">
    <source>
        <dbReference type="SAM" id="SignalP"/>
    </source>
</evidence>
<sequence>MKKMKLIHYIILAAVVVLASCGDFNENLDGFDKNAYKPTDVKKVEVELTDADYEKIASLMKDDDLKAKKFFVSGSYAAQCIPVWLKQKYPTADNGSSVTVTYRLLAPLMMGTTGTGNQSEKSEPKNVTNPFEKIAGEWKYNPSVVLTLPNEKGNVTSKSFYNRIIIWVNIKYDEPNGFGQFNPGGYLNTFADTEYFSGCSYYNNRVEWVAADAKSNTPSVYGGMTDEEVVATMQRNLITTFAVSLSEGFGNAEPVEGMNVTYTVNFVAHMEGNKLVPYTIQYLVTGKGEFTYVEGSLKPVR</sequence>
<feature type="chain" id="PRO_5019497701" description="DUF5017 domain-containing protein" evidence="1">
    <location>
        <begin position="20"/>
        <end position="301"/>
    </location>
</feature>
<dbReference type="PROSITE" id="PS51257">
    <property type="entry name" value="PROKAR_LIPOPROTEIN"/>
    <property type="match status" value="1"/>
</dbReference>
<evidence type="ECO:0008006" key="4">
    <source>
        <dbReference type="Google" id="ProtNLM"/>
    </source>
</evidence>
<gene>
    <name evidence="2" type="ORF">DW060_02710</name>
</gene>
<dbReference type="Proteomes" id="UP000286598">
    <property type="component" value="Unassembled WGS sequence"/>
</dbReference>
<keyword evidence="3" id="KW-1185">Reference proteome</keyword>
<evidence type="ECO:0000313" key="2">
    <source>
        <dbReference type="EMBL" id="RHK52247.1"/>
    </source>
</evidence>
<evidence type="ECO:0000313" key="3">
    <source>
        <dbReference type="Proteomes" id="UP000286598"/>
    </source>
</evidence>
<accession>A0A415GQ82</accession>
<organism evidence="2 3">
    <name type="scientific">Leyella stercorea</name>
    <dbReference type="NCBI Taxonomy" id="363265"/>
    <lineage>
        <taxon>Bacteria</taxon>
        <taxon>Pseudomonadati</taxon>
        <taxon>Bacteroidota</taxon>
        <taxon>Bacteroidia</taxon>
        <taxon>Bacteroidales</taxon>
        <taxon>Prevotellaceae</taxon>
        <taxon>Leyella</taxon>
    </lineage>
</organism>
<comment type="caution">
    <text evidence="2">The sequence shown here is derived from an EMBL/GenBank/DDBJ whole genome shotgun (WGS) entry which is preliminary data.</text>
</comment>
<dbReference type="EMBL" id="QRNO01000007">
    <property type="protein sequence ID" value="RHK52247.1"/>
    <property type="molecule type" value="Genomic_DNA"/>
</dbReference>